<name>A0A1I4HXJ6_9HYPH</name>
<evidence type="ECO:0000256" key="5">
    <source>
        <dbReference type="ARBA" id="ARBA00023136"/>
    </source>
</evidence>
<comment type="similarity">
    <text evidence="7">Belongs to the methyl-accepting chemotaxis (MCP) protein family.</text>
</comment>
<dbReference type="PRINTS" id="PR00260">
    <property type="entry name" value="CHEMTRNSDUCR"/>
</dbReference>
<evidence type="ECO:0000256" key="2">
    <source>
        <dbReference type="ARBA" id="ARBA00022475"/>
    </source>
</evidence>
<evidence type="ECO:0000256" key="7">
    <source>
        <dbReference type="ARBA" id="ARBA00029447"/>
    </source>
</evidence>
<organism evidence="12 13">
    <name type="scientific">Methylobacterium pseudosasicola</name>
    <dbReference type="NCBI Taxonomy" id="582667"/>
    <lineage>
        <taxon>Bacteria</taxon>
        <taxon>Pseudomonadati</taxon>
        <taxon>Pseudomonadota</taxon>
        <taxon>Alphaproteobacteria</taxon>
        <taxon>Hyphomicrobiales</taxon>
        <taxon>Methylobacteriaceae</taxon>
        <taxon>Methylobacterium</taxon>
    </lineage>
</organism>
<dbReference type="EMBL" id="FOTK01000005">
    <property type="protein sequence ID" value="SFL46818.1"/>
    <property type="molecule type" value="Genomic_DNA"/>
</dbReference>
<protein>
    <submittedName>
        <fullName evidence="12">Methyl-accepting chemotaxis sensory transducer with Cache sensor</fullName>
    </submittedName>
</protein>
<evidence type="ECO:0000256" key="3">
    <source>
        <dbReference type="ARBA" id="ARBA00022692"/>
    </source>
</evidence>
<dbReference type="InterPro" id="IPR033480">
    <property type="entry name" value="sCache_2"/>
</dbReference>
<dbReference type="GO" id="GO:0006935">
    <property type="term" value="P:chemotaxis"/>
    <property type="evidence" value="ECO:0007669"/>
    <property type="project" value="InterPro"/>
</dbReference>
<evidence type="ECO:0000256" key="9">
    <source>
        <dbReference type="SAM" id="Phobius"/>
    </source>
</evidence>
<dbReference type="Gene3D" id="1.10.287.950">
    <property type="entry name" value="Methyl-accepting chemotaxis protein"/>
    <property type="match status" value="1"/>
</dbReference>
<dbReference type="InterPro" id="IPR004090">
    <property type="entry name" value="Chemotax_Me-accpt_rcpt"/>
</dbReference>
<dbReference type="InterPro" id="IPR003660">
    <property type="entry name" value="HAMP_dom"/>
</dbReference>
<reference evidence="13" key="1">
    <citation type="submission" date="2016-10" db="EMBL/GenBank/DDBJ databases">
        <authorList>
            <person name="Varghese N."/>
            <person name="Submissions S."/>
        </authorList>
    </citation>
    <scope>NUCLEOTIDE SEQUENCE [LARGE SCALE GENOMIC DNA]</scope>
    <source>
        <strain evidence="13">BL36</strain>
    </source>
</reference>
<evidence type="ECO:0000256" key="8">
    <source>
        <dbReference type="PROSITE-ProRule" id="PRU00284"/>
    </source>
</evidence>
<evidence type="ECO:0000313" key="13">
    <source>
        <dbReference type="Proteomes" id="UP000199048"/>
    </source>
</evidence>
<feature type="domain" description="Methyl-accepting transducer" evidence="10">
    <location>
        <begin position="301"/>
        <end position="537"/>
    </location>
</feature>
<keyword evidence="5 9" id="KW-0472">Membrane</keyword>
<dbReference type="InterPro" id="IPR004089">
    <property type="entry name" value="MCPsignal_dom"/>
</dbReference>
<sequence>MTIGKKIFFILGGVILAFVAMLAVEFRSVDGILMDGRKAVIRHQVEAAHSIVAALAKQAEAGTIPLDEAKRRAADTLRSLRFNGNDYVFVYSTEPGNLGRNLVHPDPKVEGLKSRSDEEIKKIFVGQAIAVGQAGGGFTAYNWPRLGEAEPAPKVTYSLAFAPWQWCINASLYVDDIYALSRQRLIQALLWLTPFCLAIAAAGTLVARSITKPLSAFTTALRRLAAGELAIAIPGIGRRDEIGQMAAAAGVFRDSMIQAQTLSADQLAEQAKREERAHWIEETSRSFDQSASDLLQKVDKAAAGMREACRAMSETASAAARQTGSAADAAQQASANVQTVAAATEELSASIAEIGDQVSRSAEIAIQAVKESERTDRQIQGLASVAQRIGEVVRIISAIAEQTNLLALNATIEAARAGEAGRGFAVVAAEVKGLAGQTAKATEEITAQIGAIQSETGVAVEAVQSIGKTVDTMNAISSAIAAAVEQQRFATGDISRSIDEASRGTGAVSENVVSASTAADATRRVAEEVGSAAGDVTRSAEALRAEVVRFLADMRAA</sequence>
<dbReference type="Pfam" id="PF00672">
    <property type="entry name" value="HAMP"/>
    <property type="match status" value="1"/>
</dbReference>
<dbReference type="GO" id="GO:0004888">
    <property type="term" value="F:transmembrane signaling receptor activity"/>
    <property type="evidence" value="ECO:0007669"/>
    <property type="project" value="InterPro"/>
</dbReference>
<dbReference type="AlphaFoldDB" id="A0A1I4HXJ6"/>
<comment type="subcellular location">
    <subcellularLocation>
        <location evidence="1">Cell membrane</location>
        <topology evidence="1">Multi-pass membrane protein</topology>
    </subcellularLocation>
</comment>
<accession>A0A1I4HXJ6</accession>
<dbReference type="Pfam" id="PF17200">
    <property type="entry name" value="sCache_2"/>
    <property type="match status" value="1"/>
</dbReference>
<dbReference type="PANTHER" id="PTHR32089:SF112">
    <property type="entry name" value="LYSOZYME-LIKE PROTEIN-RELATED"/>
    <property type="match status" value="1"/>
</dbReference>
<dbReference type="PROSITE" id="PS50885">
    <property type="entry name" value="HAMP"/>
    <property type="match status" value="1"/>
</dbReference>
<dbReference type="Proteomes" id="UP000199048">
    <property type="component" value="Unassembled WGS sequence"/>
</dbReference>
<evidence type="ECO:0000256" key="4">
    <source>
        <dbReference type="ARBA" id="ARBA00022989"/>
    </source>
</evidence>
<keyword evidence="2" id="KW-1003">Cell membrane</keyword>
<keyword evidence="4 9" id="KW-1133">Transmembrane helix</keyword>
<dbReference type="CDD" id="cd06225">
    <property type="entry name" value="HAMP"/>
    <property type="match status" value="1"/>
</dbReference>
<keyword evidence="6 8" id="KW-0807">Transducer</keyword>
<dbReference type="Gene3D" id="3.30.450.20">
    <property type="entry name" value="PAS domain"/>
    <property type="match status" value="1"/>
</dbReference>
<evidence type="ECO:0000259" key="11">
    <source>
        <dbReference type="PROSITE" id="PS50885"/>
    </source>
</evidence>
<gene>
    <name evidence="12" type="ORF">SAMN05192568_1005113</name>
</gene>
<dbReference type="SMART" id="SM00283">
    <property type="entry name" value="MA"/>
    <property type="match status" value="1"/>
</dbReference>
<proteinExistence type="inferred from homology"/>
<keyword evidence="3 9" id="KW-0812">Transmembrane</keyword>
<dbReference type="Gene3D" id="6.10.340.10">
    <property type="match status" value="1"/>
</dbReference>
<dbReference type="SMART" id="SM00304">
    <property type="entry name" value="HAMP"/>
    <property type="match status" value="1"/>
</dbReference>
<evidence type="ECO:0000256" key="1">
    <source>
        <dbReference type="ARBA" id="ARBA00004651"/>
    </source>
</evidence>
<evidence type="ECO:0000256" key="6">
    <source>
        <dbReference type="ARBA" id="ARBA00023224"/>
    </source>
</evidence>
<feature type="domain" description="HAMP" evidence="11">
    <location>
        <begin position="208"/>
        <end position="261"/>
    </location>
</feature>
<evidence type="ECO:0000313" key="12">
    <source>
        <dbReference type="EMBL" id="SFL46818.1"/>
    </source>
</evidence>
<dbReference type="STRING" id="582667.SAMN05192568_1005113"/>
<keyword evidence="13" id="KW-1185">Reference proteome</keyword>
<feature type="transmembrane region" description="Helical" evidence="9">
    <location>
        <begin position="6"/>
        <end position="24"/>
    </location>
</feature>
<dbReference type="OrthoDB" id="8482111at2"/>
<evidence type="ECO:0000259" key="10">
    <source>
        <dbReference type="PROSITE" id="PS50111"/>
    </source>
</evidence>
<dbReference type="GO" id="GO:0007165">
    <property type="term" value="P:signal transduction"/>
    <property type="evidence" value="ECO:0007669"/>
    <property type="project" value="UniProtKB-KW"/>
</dbReference>
<dbReference type="Pfam" id="PF00015">
    <property type="entry name" value="MCPsignal"/>
    <property type="match status" value="1"/>
</dbReference>
<dbReference type="PANTHER" id="PTHR32089">
    <property type="entry name" value="METHYL-ACCEPTING CHEMOTAXIS PROTEIN MCPB"/>
    <property type="match status" value="1"/>
</dbReference>
<dbReference type="SMART" id="SM01049">
    <property type="entry name" value="Cache_2"/>
    <property type="match status" value="1"/>
</dbReference>
<dbReference type="PROSITE" id="PS50111">
    <property type="entry name" value="CHEMOTAXIS_TRANSDUC_2"/>
    <property type="match status" value="1"/>
</dbReference>
<dbReference type="GO" id="GO:0005886">
    <property type="term" value="C:plasma membrane"/>
    <property type="evidence" value="ECO:0007669"/>
    <property type="project" value="UniProtKB-SubCell"/>
</dbReference>
<dbReference type="SUPFAM" id="SSF58104">
    <property type="entry name" value="Methyl-accepting chemotaxis protein (MCP) signaling domain"/>
    <property type="match status" value="1"/>
</dbReference>